<sequence length="309" mass="36648">MNTDIMNKILGVGRMKKFLLLFTLMLLVFNYSYSVSKIMPENDWKLKKLKGKVKTMVSKIDEYDYSGKVENKIEIVTNFNENGYITEEVNYYSGDKKQIYSNKYNKDGLLIESNDYIGRKWFHTYEYDKNGNLVETKKPEIRRKSDKKHLQYKKNTYDKNGRIIEEKWYTKEVGYQKDFELSGSYTNVYDSKGLLIELRDNMIFSNSIKFTYEYDANGGYLRTGLSTSSTIQQYFDKNGIEKETLSTSWISKDTEPRVDQHLKMETKLDGKGNIIEETEIRIEIINEKTREYKENGIRKKTVITYEYYE</sequence>
<dbReference type="InterPro" id="IPR031325">
    <property type="entry name" value="RHS_repeat"/>
</dbReference>
<reference evidence="1 2" key="1">
    <citation type="submission" date="2015-11" db="EMBL/GenBank/DDBJ databases">
        <authorList>
            <person name="Zhang Y."/>
            <person name="Guo Z."/>
        </authorList>
    </citation>
    <scope>NUCLEOTIDE SEQUENCE [LARGE SCALE GENOMIC DNA]</scope>
    <source>
        <strain evidence="1 2">ChDC F174</strain>
    </source>
</reference>
<dbReference type="KEGG" id="fhw:RN87_02745"/>
<dbReference type="EMBL" id="CP013331">
    <property type="protein sequence ID" value="ALQ39502.1"/>
    <property type="molecule type" value="Genomic_DNA"/>
</dbReference>
<dbReference type="Pfam" id="PF05593">
    <property type="entry name" value="RHS_repeat"/>
    <property type="match status" value="1"/>
</dbReference>
<organism evidence="1">
    <name type="scientific">Fusobacterium hwasookii ChDC F174</name>
    <dbReference type="NCBI Taxonomy" id="1307442"/>
    <lineage>
        <taxon>Bacteria</taxon>
        <taxon>Fusobacteriati</taxon>
        <taxon>Fusobacteriota</taxon>
        <taxon>Fusobacteriia</taxon>
        <taxon>Fusobacteriales</taxon>
        <taxon>Fusobacteriaceae</taxon>
        <taxon>Fusobacterium</taxon>
    </lineage>
</organism>
<dbReference type="Gene3D" id="2.180.10.10">
    <property type="entry name" value="RHS repeat-associated core"/>
    <property type="match status" value="1"/>
</dbReference>
<protein>
    <submittedName>
        <fullName evidence="1">Type IV secretion protein Rhs</fullName>
    </submittedName>
</protein>
<evidence type="ECO:0000313" key="1">
    <source>
        <dbReference type="EMBL" id="ALQ39502.1"/>
    </source>
</evidence>
<proteinExistence type="predicted"/>
<name>A0A0S2ZKZ8_9FUSO</name>
<evidence type="ECO:0000313" key="2">
    <source>
        <dbReference type="Proteomes" id="UP000063275"/>
    </source>
</evidence>
<dbReference type="AlphaFoldDB" id="A0A0S2ZKZ8"/>
<accession>A0A0S2ZKZ8</accession>
<gene>
    <name evidence="1" type="ORF">RN87_02745</name>
</gene>
<dbReference type="Proteomes" id="UP000063275">
    <property type="component" value="Chromosome"/>
</dbReference>